<dbReference type="EMBL" id="CAJJDN010000161">
    <property type="protein sequence ID" value="CAD8125651.1"/>
    <property type="molecule type" value="Genomic_DNA"/>
</dbReference>
<organism evidence="1 2">
    <name type="scientific">Paramecium sonneborni</name>
    <dbReference type="NCBI Taxonomy" id="65129"/>
    <lineage>
        <taxon>Eukaryota</taxon>
        <taxon>Sar</taxon>
        <taxon>Alveolata</taxon>
        <taxon>Ciliophora</taxon>
        <taxon>Intramacronucleata</taxon>
        <taxon>Oligohymenophorea</taxon>
        <taxon>Peniculida</taxon>
        <taxon>Parameciidae</taxon>
        <taxon>Paramecium</taxon>
    </lineage>
</organism>
<keyword evidence="2" id="KW-1185">Reference proteome</keyword>
<protein>
    <submittedName>
        <fullName evidence="1">Uncharacterized protein</fullName>
    </submittedName>
</protein>
<evidence type="ECO:0000313" key="1">
    <source>
        <dbReference type="EMBL" id="CAD8125651.1"/>
    </source>
</evidence>
<evidence type="ECO:0000313" key="2">
    <source>
        <dbReference type="Proteomes" id="UP000692954"/>
    </source>
</evidence>
<name>A0A8S1RBL0_9CILI</name>
<gene>
    <name evidence="1" type="ORF">PSON_ATCC_30995.1.T1610034</name>
</gene>
<dbReference type="Proteomes" id="UP000692954">
    <property type="component" value="Unassembled WGS sequence"/>
</dbReference>
<dbReference type="AlphaFoldDB" id="A0A8S1RBL0"/>
<reference evidence="1" key="1">
    <citation type="submission" date="2021-01" db="EMBL/GenBank/DDBJ databases">
        <authorList>
            <consortium name="Genoscope - CEA"/>
            <person name="William W."/>
        </authorList>
    </citation>
    <scope>NUCLEOTIDE SEQUENCE</scope>
</reference>
<proteinExistence type="predicted"/>
<sequence>MKYSDSSENINLYTPKPDRSDKDFHRQVFKTLKFDSLEEKEKLLLTFKFINPYNILNNISRIYYSDYDARRNAQQ</sequence>
<accession>A0A8S1RBL0</accession>
<comment type="caution">
    <text evidence="1">The sequence shown here is derived from an EMBL/GenBank/DDBJ whole genome shotgun (WGS) entry which is preliminary data.</text>
</comment>